<dbReference type="PROSITE" id="PS51186">
    <property type="entry name" value="GNAT"/>
    <property type="match status" value="1"/>
</dbReference>
<keyword evidence="5" id="KW-1185">Reference proteome</keyword>
<protein>
    <submittedName>
        <fullName evidence="4">GNAT family N-acetyltransferase</fullName>
    </submittedName>
</protein>
<dbReference type="Proteomes" id="UP001548590">
    <property type="component" value="Unassembled WGS sequence"/>
</dbReference>
<comment type="caution">
    <text evidence="4">The sequence shown here is derived from an EMBL/GenBank/DDBJ whole genome shotgun (WGS) entry which is preliminary data.</text>
</comment>
<evidence type="ECO:0000256" key="1">
    <source>
        <dbReference type="ARBA" id="ARBA00022679"/>
    </source>
</evidence>
<dbReference type="CDD" id="cd04301">
    <property type="entry name" value="NAT_SF"/>
    <property type="match status" value="1"/>
</dbReference>
<dbReference type="EMBL" id="JBEWLZ010000001">
    <property type="protein sequence ID" value="MET1488735.1"/>
    <property type="molecule type" value="Genomic_DNA"/>
</dbReference>
<dbReference type="Gene3D" id="3.40.630.30">
    <property type="match status" value="1"/>
</dbReference>
<dbReference type="Pfam" id="PF00583">
    <property type="entry name" value="Acetyltransf_1"/>
    <property type="match status" value="1"/>
</dbReference>
<dbReference type="RefSeq" id="WP_345927114.1">
    <property type="nucleotide sequence ID" value="NZ_JBDIVF010000003.1"/>
</dbReference>
<reference evidence="4 5" key="1">
    <citation type="submission" date="2024-07" db="EMBL/GenBank/DDBJ databases">
        <title>Uliginosibacterium paludis KCTC:42655.</title>
        <authorList>
            <person name="Kim M.K."/>
        </authorList>
    </citation>
    <scope>NUCLEOTIDE SEQUENCE [LARGE SCALE GENOMIC DNA]</scope>
    <source>
        <strain evidence="4 5">KCTC 42655</strain>
    </source>
</reference>
<sequence>MNIRPAVPADAEAIGHIRVNAWRAAYGGHMPTEYLASLDPQANLAGLREALASPKPPFVLAVAECDQKLVGFSISGSPRYEAARDTLELWALNVDPRYWRKGVGKRLVQEMLHSASAAKASCVELWCLHGNLAAMALYESCGFVRTGAERTTTALTGMPLNEVAYAQALSPIHRAE</sequence>
<feature type="domain" description="N-acetyltransferase" evidence="3">
    <location>
        <begin position="1"/>
        <end position="161"/>
    </location>
</feature>
<dbReference type="InterPro" id="IPR000182">
    <property type="entry name" value="GNAT_dom"/>
</dbReference>
<organism evidence="4 5">
    <name type="scientific">Uliginosibacterium paludis</name>
    <dbReference type="NCBI Taxonomy" id="1615952"/>
    <lineage>
        <taxon>Bacteria</taxon>
        <taxon>Pseudomonadati</taxon>
        <taxon>Pseudomonadota</taxon>
        <taxon>Betaproteobacteria</taxon>
        <taxon>Rhodocyclales</taxon>
        <taxon>Zoogloeaceae</taxon>
        <taxon>Uliginosibacterium</taxon>
    </lineage>
</organism>
<keyword evidence="2" id="KW-0012">Acyltransferase</keyword>
<dbReference type="InterPro" id="IPR016181">
    <property type="entry name" value="Acyl_CoA_acyltransferase"/>
</dbReference>
<evidence type="ECO:0000259" key="3">
    <source>
        <dbReference type="PROSITE" id="PS51186"/>
    </source>
</evidence>
<dbReference type="SUPFAM" id="SSF55729">
    <property type="entry name" value="Acyl-CoA N-acyltransferases (Nat)"/>
    <property type="match status" value="1"/>
</dbReference>
<name>A0ABV2CLG2_9RHOO</name>
<accession>A0ABV2CLG2</accession>
<evidence type="ECO:0000313" key="4">
    <source>
        <dbReference type="EMBL" id="MET1488735.1"/>
    </source>
</evidence>
<evidence type="ECO:0000313" key="5">
    <source>
        <dbReference type="Proteomes" id="UP001548590"/>
    </source>
</evidence>
<keyword evidence="1" id="KW-0808">Transferase</keyword>
<proteinExistence type="predicted"/>
<dbReference type="PANTHER" id="PTHR43877">
    <property type="entry name" value="AMINOALKYLPHOSPHONATE N-ACETYLTRANSFERASE-RELATED-RELATED"/>
    <property type="match status" value="1"/>
</dbReference>
<evidence type="ECO:0000256" key="2">
    <source>
        <dbReference type="ARBA" id="ARBA00023315"/>
    </source>
</evidence>
<gene>
    <name evidence="4" type="ORF">ABVT11_02765</name>
</gene>
<dbReference type="InterPro" id="IPR050832">
    <property type="entry name" value="Bact_Acetyltransf"/>
</dbReference>